<feature type="non-terminal residue" evidence="2">
    <location>
        <position position="74"/>
    </location>
</feature>
<feature type="compositionally biased region" description="Basic residues" evidence="1">
    <location>
        <begin position="62"/>
        <end position="74"/>
    </location>
</feature>
<sequence>MADRPDSTTRGLKMIYPEATGPINKATDTIEEIFNRFCAKLSHRAKQTASLQEVTTGERKSDRKRPGKPLKGGK</sequence>
<organism evidence="2 3">
    <name type="scientific">Pelobates cultripes</name>
    <name type="common">Western spadefoot toad</name>
    <dbReference type="NCBI Taxonomy" id="61616"/>
    <lineage>
        <taxon>Eukaryota</taxon>
        <taxon>Metazoa</taxon>
        <taxon>Chordata</taxon>
        <taxon>Craniata</taxon>
        <taxon>Vertebrata</taxon>
        <taxon>Euteleostomi</taxon>
        <taxon>Amphibia</taxon>
        <taxon>Batrachia</taxon>
        <taxon>Anura</taxon>
        <taxon>Pelobatoidea</taxon>
        <taxon>Pelobatidae</taxon>
        <taxon>Pelobates</taxon>
    </lineage>
</organism>
<dbReference type="Proteomes" id="UP001295444">
    <property type="component" value="Chromosome 04"/>
</dbReference>
<feature type="region of interest" description="Disordered" evidence="1">
    <location>
        <begin position="44"/>
        <end position="74"/>
    </location>
</feature>
<accession>A0AAD1W2C5</accession>
<keyword evidence="3" id="KW-1185">Reference proteome</keyword>
<dbReference type="EMBL" id="OW240915">
    <property type="protein sequence ID" value="CAH2285780.1"/>
    <property type="molecule type" value="Genomic_DNA"/>
</dbReference>
<name>A0AAD1W2C5_PELCU</name>
<reference evidence="2" key="1">
    <citation type="submission" date="2022-03" db="EMBL/GenBank/DDBJ databases">
        <authorList>
            <person name="Alioto T."/>
            <person name="Alioto T."/>
            <person name="Gomez Garrido J."/>
        </authorList>
    </citation>
    <scope>NUCLEOTIDE SEQUENCE</scope>
</reference>
<protein>
    <submittedName>
        <fullName evidence="2">Uncharacterized protein</fullName>
    </submittedName>
</protein>
<dbReference type="AlphaFoldDB" id="A0AAD1W2C5"/>
<evidence type="ECO:0000313" key="2">
    <source>
        <dbReference type="EMBL" id="CAH2285780.1"/>
    </source>
</evidence>
<proteinExistence type="predicted"/>
<gene>
    <name evidence="2" type="ORF">PECUL_23A044350</name>
</gene>
<evidence type="ECO:0000313" key="3">
    <source>
        <dbReference type="Proteomes" id="UP001295444"/>
    </source>
</evidence>
<evidence type="ECO:0000256" key="1">
    <source>
        <dbReference type="SAM" id="MobiDB-lite"/>
    </source>
</evidence>